<name>A0ACB6QDY1_9PLEO</name>
<accession>A0ACB6QDY1</accession>
<organism evidence="1 2">
    <name type="scientific">Lindgomyces ingoldianus</name>
    <dbReference type="NCBI Taxonomy" id="673940"/>
    <lineage>
        <taxon>Eukaryota</taxon>
        <taxon>Fungi</taxon>
        <taxon>Dikarya</taxon>
        <taxon>Ascomycota</taxon>
        <taxon>Pezizomycotina</taxon>
        <taxon>Dothideomycetes</taxon>
        <taxon>Pleosporomycetidae</taxon>
        <taxon>Pleosporales</taxon>
        <taxon>Lindgomycetaceae</taxon>
        <taxon>Lindgomyces</taxon>
    </lineage>
</organism>
<gene>
    <name evidence="1" type="ORF">BDR25DRAFT_380184</name>
</gene>
<dbReference type="EMBL" id="MU003532">
    <property type="protein sequence ID" value="KAF2465101.1"/>
    <property type="molecule type" value="Genomic_DNA"/>
</dbReference>
<proteinExistence type="predicted"/>
<keyword evidence="2" id="KW-1185">Reference proteome</keyword>
<comment type="caution">
    <text evidence="1">The sequence shown here is derived from an EMBL/GenBank/DDBJ whole genome shotgun (WGS) entry which is preliminary data.</text>
</comment>
<dbReference type="Proteomes" id="UP000799755">
    <property type="component" value="Unassembled WGS sequence"/>
</dbReference>
<sequence length="955" mass="106667">MTSTTISIPRGRKRNDVANGKGEVRAVRRFTCEKEGCGRSFTRAEHLQRHLLNHSTGDHTCARCRAHFKRKDLLERHMARHRQKDEEAGAEGCGVLNTRKRMWKDADGSIVTKKPALTEDVQPSQHLDHDSLGSLRDFVPFQDHEGGAPISPPISHDPSLGRSTFDDHDSGIAIGYPPTLSVNALSTSDGYSPPSDQHFWSSNLAQLEPFTPSTFEDAPFLDIFNSDTASSFNNPFTTMNNYNWLFDLDLSRQENPPASNLVSDPFQQFQFNAHMINPTSNGFELQLNQMTVGFNKTVSTAAQQGSVQSQLTDSPQQVSPGPIISPPITDDELRNVAKSALKDNSSYEQRKLPNVADTSKRREGIDPHSAVELERPLSMLQRSSSLPIVDELARAQLLDLIDVTQPVSPDGSVVTRDHPLLSLSSLQTHCDLFFIRFNTTYPLIHMSTFDPSHVNTLLLISVLLLGATYGEKDAHQLAVCIHDVLRPQIFANAGFSAKPDLWVLQTILLVECFGKSRAGQKQHDMSHLFHGLLINLIRRSDCQSVRPPTLEDSTEDLEDNWRTWVEAEQKKRLAFLCFMWDTQHAVLFCQSLCMSAFELRSSMPCDQSVWEADSAERWHQMRQKSSSSPLFLTCLKMYLSPSVASVPKNLNALSRTLLLHGLMSIAWDMQRRDQTSLGIIDTNPLRDWQARLSISYNAWSRDFDSFCAQYSSKLPCTAPFLAKEFQTFCTATLVLYHSAHILLHTPFLDLQIYAGARHILGRPVARADYVRSQRVVKKWVSENVREAGKAVWHAAALVESGMHILNANTSESGTRSGTGDLGGGRLWHLPWCMYLGTLVVWGAWYARPTPSTSDPSSLLPSHITYEEDDIIWDPHAEMLRLLEIIKRSEPEKLLEGSIAGPVGKKGTNGLAAVVSRCLSKVRWAVVHDGMMVLRGLVCWRLVGGGGMSGWLQGTL</sequence>
<evidence type="ECO:0000313" key="1">
    <source>
        <dbReference type="EMBL" id="KAF2465101.1"/>
    </source>
</evidence>
<evidence type="ECO:0000313" key="2">
    <source>
        <dbReference type="Proteomes" id="UP000799755"/>
    </source>
</evidence>
<reference evidence="1" key="1">
    <citation type="journal article" date="2020" name="Stud. Mycol.">
        <title>101 Dothideomycetes genomes: a test case for predicting lifestyles and emergence of pathogens.</title>
        <authorList>
            <person name="Haridas S."/>
            <person name="Albert R."/>
            <person name="Binder M."/>
            <person name="Bloem J."/>
            <person name="Labutti K."/>
            <person name="Salamov A."/>
            <person name="Andreopoulos B."/>
            <person name="Baker S."/>
            <person name="Barry K."/>
            <person name="Bills G."/>
            <person name="Bluhm B."/>
            <person name="Cannon C."/>
            <person name="Castanera R."/>
            <person name="Culley D."/>
            <person name="Daum C."/>
            <person name="Ezra D."/>
            <person name="Gonzalez J."/>
            <person name="Henrissat B."/>
            <person name="Kuo A."/>
            <person name="Liang C."/>
            <person name="Lipzen A."/>
            <person name="Lutzoni F."/>
            <person name="Magnuson J."/>
            <person name="Mondo S."/>
            <person name="Nolan M."/>
            <person name="Ohm R."/>
            <person name="Pangilinan J."/>
            <person name="Park H.-J."/>
            <person name="Ramirez L."/>
            <person name="Alfaro M."/>
            <person name="Sun H."/>
            <person name="Tritt A."/>
            <person name="Yoshinaga Y."/>
            <person name="Zwiers L.-H."/>
            <person name="Turgeon B."/>
            <person name="Goodwin S."/>
            <person name="Spatafora J."/>
            <person name="Crous P."/>
            <person name="Grigoriev I."/>
        </authorList>
    </citation>
    <scope>NUCLEOTIDE SEQUENCE</scope>
    <source>
        <strain evidence="1">ATCC 200398</strain>
    </source>
</reference>
<protein>
    <submittedName>
        <fullName evidence="1">Uncharacterized protein</fullName>
    </submittedName>
</protein>